<dbReference type="Proteomes" id="UP000696280">
    <property type="component" value="Unassembled WGS sequence"/>
</dbReference>
<proteinExistence type="predicted"/>
<protein>
    <submittedName>
        <fullName evidence="3">Uncharacterized protein</fullName>
    </submittedName>
</protein>
<reference evidence="3" key="1">
    <citation type="submission" date="2021-07" db="EMBL/GenBank/DDBJ databases">
        <authorList>
            <person name="Durling M."/>
        </authorList>
    </citation>
    <scope>NUCLEOTIDE SEQUENCE</scope>
</reference>
<evidence type="ECO:0000313" key="4">
    <source>
        <dbReference type="Proteomes" id="UP000696280"/>
    </source>
</evidence>
<evidence type="ECO:0000256" key="2">
    <source>
        <dbReference type="SAM" id="Phobius"/>
    </source>
</evidence>
<name>A0A9N9L323_9HELO</name>
<sequence>MANVAFNVIGLILGVVTMAPMLESMLPSKSDRETTIRIGVGTSIKGSDTTGGNIPGIRIFDVMGRDIGEARGSKSKIADGGFKDIVVTANSEQQGRQAQYVSVSKGGNDALCISYIAVTWPDGQKKAWYGDVGFQCGGSWYNSQTIIGDDNYQPKCTWIDGDKSNGINTQGMGIHITDFTATKERAEAYANDGDTMCKSKPRFHLYDDLKSDYFLPYFNPPLEYDSNLVDKDRSKVLVDGASTGKLPPKNKKRSPSEKRNNLSKRHTFPGKLVTSKNHAHSAKELCQSLSSLGPDFVSIPEGLFCDMSEKELWPLCGKNKKSSCFDLATSSMIAKVGNSTISTHMNSRRDVATGRIVPNKEYDDISAW</sequence>
<evidence type="ECO:0000256" key="1">
    <source>
        <dbReference type="SAM" id="MobiDB-lite"/>
    </source>
</evidence>
<dbReference type="OrthoDB" id="5365129at2759"/>
<feature type="region of interest" description="Disordered" evidence="1">
    <location>
        <begin position="239"/>
        <end position="271"/>
    </location>
</feature>
<keyword evidence="2" id="KW-0812">Transmembrane</keyword>
<accession>A0A9N9L323</accession>
<comment type="caution">
    <text evidence="3">The sequence shown here is derived from an EMBL/GenBank/DDBJ whole genome shotgun (WGS) entry which is preliminary data.</text>
</comment>
<keyword evidence="2" id="KW-0472">Membrane</keyword>
<organism evidence="3 4">
    <name type="scientific">Hymenoscyphus fraxineus</name>
    <dbReference type="NCBI Taxonomy" id="746836"/>
    <lineage>
        <taxon>Eukaryota</taxon>
        <taxon>Fungi</taxon>
        <taxon>Dikarya</taxon>
        <taxon>Ascomycota</taxon>
        <taxon>Pezizomycotina</taxon>
        <taxon>Leotiomycetes</taxon>
        <taxon>Helotiales</taxon>
        <taxon>Helotiaceae</taxon>
        <taxon>Hymenoscyphus</taxon>
    </lineage>
</organism>
<gene>
    <name evidence="3" type="ORF">HYFRA_00011209</name>
</gene>
<feature type="transmembrane region" description="Helical" evidence="2">
    <location>
        <begin position="6"/>
        <end position="22"/>
    </location>
</feature>
<keyword evidence="4" id="KW-1185">Reference proteome</keyword>
<dbReference type="EMBL" id="CAJVRL010000073">
    <property type="protein sequence ID" value="CAG8956820.1"/>
    <property type="molecule type" value="Genomic_DNA"/>
</dbReference>
<dbReference type="AlphaFoldDB" id="A0A9N9L323"/>
<evidence type="ECO:0000313" key="3">
    <source>
        <dbReference type="EMBL" id="CAG8956820.1"/>
    </source>
</evidence>
<keyword evidence="2" id="KW-1133">Transmembrane helix</keyword>